<accession>A0A326U1L5</accession>
<evidence type="ECO:0000313" key="2">
    <source>
        <dbReference type="Proteomes" id="UP000248806"/>
    </source>
</evidence>
<evidence type="ECO:0000313" key="1">
    <source>
        <dbReference type="EMBL" id="PZW24070.1"/>
    </source>
</evidence>
<protein>
    <submittedName>
        <fullName evidence="1">Uncharacterized protein</fullName>
    </submittedName>
</protein>
<proteinExistence type="predicted"/>
<name>A0A326U1L5_THEHA</name>
<dbReference type="EMBL" id="QKUF01000023">
    <property type="protein sequence ID" value="PZW24070.1"/>
    <property type="molecule type" value="Genomic_DNA"/>
</dbReference>
<keyword evidence="2" id="KW-1185">Reference proteome</keyword>
<reference evidence="1 2" key="1">
    <citation type="submission" date="2018-06" db="EMBL/GenBank/DDBJ databases">
        <title>Genomic Encyclopedia of Archaeal and Bacterial Type Strains, Phase II (KMG-II): from individual species to whole genera.</title>
        <authorList>
            <person name="Goeker M."/>
        </authorList>
    </citation>
    <scope>NUCLEOTIDE SEQUENCE [LARGE SCALE GENOMIC DNA]</scope>
    <source>
        <strain evidence="1 2">ATCC BAA-1881</strain>
    </source>
</reference>
<dbReference type="Proteomes" id="UP000248806">
    <property type="component" value="Unassembled WGS sequence"/>
</dbReference>
<gene>
    <name evidence="1" type="ORF">EI42_04761</name>
</gene>
<dbReference type="AlphaFoldDB" id="A0A326U1L5"/>
<organism evidence="1 2">
    <name type="scientific">Thermosporothrix hazakensis</name>
    <dbReference type="NCBI Taxonomy" id="644383"/>
    <lineage>
        <taxon>Bacteria</taxon>
        <taxon>Bacillati</taxon>
        <taxon>Chloroflexota</taxon>
        <taxon>Ktedonobacteria</taxon>
        <taxon>Ktedonobacterales</taxon>
        <taxon>Thermosporotrichaceae</taxon>
        <taxon>Thermosporothrix</taxon>
    </lineage>
</organism>
<sequence length="59" mass="6597">MSSLAKTSSQCHGEEASGMKMNVVCHVSQIKKKVNARENDLRNRAIEANLFFNNRCLDA</sequence>
<comment type="caution">
    <text evidence="1">The sequence shown here is derived from an EMBL/GenBank/DDBJ whole genome shotgun (WGS) entry which is preliminary data.</text>
</comment>